<keyword evidence="1" id="KW-0472">Membrane</keyword>
<name>A0AAE0WIC6_9PEZI</name>
<dbReference type="Proteomes" id="UP001274830">
    <property type="component" value="Unassembled WGS sequence"/>
</dbReference>
<evidence type="ECO:0000313" key="3">
    <source>
        <dbReference type="Proteomes" id="UP001274830"/>
    </source>
</evidence>
<sequence length="412" mass="45093">MSGLEVIGFLFGACGFIGQVIHYSKKYRQKKRERVTTGSTQIVTTQTSGSNGQLTRVRRSSQSQVAVQLDHGRTIRGQWQHFSEIQRDNNEVVRADIRAIERSYDSRDRANEVAWETVRAMNAVYVEENVRFTVVTLVRASFITFLAFFLGVYTGENSILKQFHYPSPWNFAAFESEDDGDLLQHSAVTVAKGAISGFTFIPIQLPWFTFKALLDGLAAFLGADGAGVAGRYSTVGERAVSTHVGAAQTAAEHNAAVFDIIKTLSVSGVTTNTAATTVNSVYSALSSVTWLWCLPSNFILNLIVTALQFYFVPRSITIPGLGIIATIVIMLFCFACLQSVQTCKGKGDLGIELVMLSFSTPFCVMSLCWLSDVLGISEMTASALVALPYAMMLFGGRWCDSCYLSCAHQTEG</sequence>
<feature type="transmembrane region" description="Helical" evidence="1">
    <location>
        <begin position="290"/>
        <end position="310"/>
    </location>
</feature>
<keyword evidence="1" id="KW-0812">Transmembrane</keyword>
<accession>A0AAE0WIC6</accession>
<reference evidence="2" key="1">
    <citation type="submission" date="2023-07" db="EMBL/GenBank/DDBJ databases">
        <title>Black Yeasts Isolated from many extreme environments.</title>
        <authorList>
            <person name="Coleine C."/>
            <person name="Stajich J.E."/>
            <person name="Selbmann L."/>
        </authorList>
    </citation>
    <scope>NUCLEOTIDE SEQUENCE</scope>
    <source>
        <strain evidence="2">CCFEE 5485</strain>
    </source>
</reference>
<proteinExistence type="predicted"/>
<organism evidence="2 3">
    <name type="scientific">Recurvomyces mirabilis</name>
    <dbReference type="NCBI Taxonomy" id="574656"/>
    <lineage>
        <taxon>Eukaryota</taxon>
        <taxon>Fungi</taxon>
        <taxon>Dikarya</taxon>
        <taxon>Ascomycota</taxon>
        <taxon>Pezizomycotina</taxon>
        <taxon>Dothideomycetes</taxon>
        <taxon>Dothideomycetidae</taxon>
        <taxon>Mycosphaerellales</taxon>
        <taxon>Teratosphaeriaceae</taxon>
        <taxon>Recurvomyces</taxon>
    </lineage>
</organism>
<feature type="transmembrane region" description="Helical" evidence="1">
    <location>
        <begin position="316"/>
        <end position="337"/>
    </location>
</feature>
<dbReference type="EMBL" id="JAUTXT010000064">
    <property type="protein sequence ID" value="KAK3670043.1"/>
    <property type="molecule type" value="Genomic_DNA"/>
</dbReference>
<keyword evidence="1" id="KW-1133">Transmembrane helix</keyword>
<comment type="caution">
    <text evidence="2">The sequence shown here is derived from an EMBL/GenBank/DDBJ whole genome shotgun (WGS) entry which is preliminary data.</text>
</comment>
<evidence type="ECO:0000313" key="2">
    <source>
        <dbReference type="EMBL" id="KAK3670043.1"/>
    </source>
</evidence>
<protein>
    <submittedName>
        <fullName evidence="2">Uncharacterized protein</fullName>
    </submittedName>
</protein>
<gene>
    <name evidence="2" type="ORF">LTR78_010074</name>
</gene>
<keyword evidence="3" id="KW-1185">Reference proteome</keyword>
<feature type="transmembrane region" description="Helical" evidence="1">
    <location>
        <begin position="373"/>
        <end position="394"/>
    </location>
</feature>
<evidence type="ECO:0000256" key="1">
    <source>
        <dbReference type="SAM" id="Phobius"/>
    </source>
</evidence>
<feature type="transmembrane region" description="Helical" evidence="1">
    <location>
        <begin position="349"/>
        <end position="367"/>
    </location>
</feature>
<dbReference type="AlphaFoldDB" id="A0AAE0WIC6"/>
<feature type="transmembrane region" description="Helical" evidence="1">
    <location>
        <begin position="6"/>
        <end position="24"/>
    </location>
</feature>